<dbReference type="Pfam" id="PF21546">
    <property type="entry name" value="FGGY_C_2"/>
    <property type="match status" value="1"/>
</dbReference>
<dbReference type="InterPro" id="IPR018484">
    <property type="entry name" value="FGGY_N"/>
</dbReference>
<proteinExistence type="inferred from homology"/>
<feature type="domain" description="Carbohydrate kinase FGGY N-terminal" evidence="4">
    <location>
        <begin position="7"/>
        <end position="198"/>
    </location>
</feature>
<gene>
    <name evidence="6" type="ORF">IRJ18_08440</name>
</gene>
<name>A0ABR9XH47_9SPHI</name>
<dbReference type="Proteomes" id="UP000632774">
    <property type="component" value="Unassembled WGS sequence"/>
</dbReference>
<dbReference type="InterPro" id="IPR043129">
    <property type="entry name" value="ATPase_NBD"/>
</dbReference>
<dbReference type="CDD" id="cd07772">
    <property type="entry name" value="ASKHA_NBD_FGGY_NaCK-like"/>
    <property type="match status" value="1"/>
</dbReference>
<organism evidence="6 7">
    <name type="scientific">Mucilaginibacter boryungensis</name>
    <dbReference type="NCBI Taxonomy" id="768480"/>
    <lineage>
        <taxon>Bacteria</taxon>
        <taxon>Pseudomonadati</taxon>
        <taxon>Bacteroidota</taxon>
        <taxon>Sphingobacteriia</taxon>
        <taxon>Sphingobacteriales</taxon>
        <taxon>Sphingobacteriaceae</taxon>
        <taxon>Mucilaginibacter</taxon>
    </lineage>
</organism>
<sequence length="460" mass="52220">MTSIPVIAIFDIGKTNKKFFLINEYYKIVLERTTAFAETTDDDGDPCEDVAMMKQWVADTLHDALSQKKFDIQAINFSTYGASFVHLDKNNEVTAPLCNYLKDFPEDLKQEFYSKHGGEARIAQETASPVLGNLNSGMQLYRIKYRKPELFDRIKYSLHLPQYLNHLVTGKYYSDITSIGCHTQLWDFKKNTYHDWVYQEHIDRILAPIFPSDKVDVLEIEGHPRAVGVGLHDSSAALIPYLANFAEPFVLISTGTWCISLNPFNNNVLTPDELTKDCLCYMEYHGRPVKASRLFAGNEHEQQTKRLAAHFDKPGFYYKLVAYDPDLVPSAQAVTTNGADQPLLKQSAFVDRDLNTFKTYEEAYHCLIADIMQQQKASTDLAIQDTQVKRIFVDGGFSKNPIYMNLLAKAFPHFEVYAASVAQATAIGAALAIHKYWNNKPLPADMIELKYYAVAQNIEI</sequence>
<evidence type="ECO:0000256" key="2">
    <source>
        <dbReference type="ARBA" id="ARBA00022679"/>
    </source>
</evidence>
<comment type="caution">
    <text evidence="6">The sequence shown here is derived from an EMBL/GenBank/DDBJ whole genome shotgun (WGS) entry which is preliminary data.</text>
</comment>
<keyword evidence="7" id="KW-1185">Reference proteome</keyword>
<dbReference type="Gene3D" id="3.30.420.40">
    <property type="match status" value="2"/>
</dbReference>
<dbReference type="RefSeq" id="WP_194105749.1">
    <property type="nucleotide sequence ID" value="NZ_JADFFM010000001.1"/>
</dbReference>
<dbReference type="PANTHER" id="PTHR10196">
    <property type="entry name" value="SUGAR KINASE"/>
    <property type="match status" value="1"/>
</dbReference>
<evidence type="ECO:0000256" key="3">
    <source>
        <dbReference type="ARBA" id="ARBA00022777"/>
    </source>
</evidence>
<dbReference type="PANTHER" id="PTHR10196:SF57">
    <property type="entry name" value="XYLULOSE KINASE"/>
    <property type="match status" value="1"/>
</dbReference>
<dbReference type="SUPFAM" id="SSF53067">
    <property type="entry name" value="Actin-like ATPase domain"/>
    <property type="match status" value="2"/>
</dbReference>
<dbReference type="Pfam" id="PF00370">
    <property type="entry name" value="FGGY_N"/>
    <property type="match status" value="1"/>
</dbReference>
<reference evidence="6 7" key="1">
    <citation type="submission" date="2020-10" db="EMBL/GenBank/DDBJ databases">
        <title>Mucilaginibacter mali sp. nov., isolated from rhizosphere soil of apple orchard.</title>
        <authorList>
            <person name="Lee J.-S."/>
            <person name="Kim H.S."/>
            <person name="Kim J.-S."/>
        </authorList>
    </citation>
    <scope>NUCLEOTIDE SEQUENCE [LARGE SCALE GENOMIC DNA]</scope>
    <source>
        <strain evidence="6 7">KCTC 23157</strain>
    </source>
</reference>
<dbReference type="EMBL" id="JADFFM010000001">
    <property type="protein sequence ID" value="MBE9666385.1"/>
    <property type="molecule type" value="Genomic_DNA"/>
</dbReference>
<feature type="domain" description="Carbohydrate kinase FGGY C-terminal" evidence="5">
    <location>
        <begin position="247"/>
        <end position="434"/>
    </location>
</feature>
<comment type="similarity">
    <text evidence="1">Belongs to the FGGY kinase family.</text>
</comment>
<keyword evidence="2" id="KW-0808">Transferase</keyword>
<evidence type="ECO:0000259" key="4">
    <source>
        <dbReference type="Pfam" id="PF00370"/>
    </source>
</evidence>
<dbReference type="InterPro" id="IPR049382">
    <property type="entry name" value="FGGY_C_2"/>
</dbReference>
<dbReference type="GO" id="GO:0016301">
    <property type="term" value="F:kinase activity"/>
    <property type="evidence" value="ECO:0007669"/>
    <property type="project" value="UniProtKB-KW"/>
</dbReference>
<evidence type="ECO:0000313" key="6">
    <source>
        <dbReference type="EMBL" id="MBE9666385.1"/>
    </source>
</evidence>
<protein>
    <submittedName>
        <fullName evidence="6">Carbohydrate kinase</fullName>
    </submittedName>
</protein>
<keyword evidence="3 6" id="KW-0418">Kinase</keyword>
<evidence type="ECO:0000256" key="1">
    <source>
        <dbReference type="ARBA" id="ARBA00009156"/>
    </source>
</evidence>
<evidence type="ECO:0000313" key="7">
    <source>
        <dbReference type="Proteomes" id="UP000632774"/>
    </source>
</evidence>
<accession>A0ABR9XH47</accession>
<evidence type="ECO:0000259" key="5">
    <source>
        <dbReference type="Pfam" id="PF21546"/>
    </source>
</evidence>